<feature type="compositionally biased region" description="Polar residues" evidence="1">
    <location>
        <begin position="471"/>
        <end position="482"/>
    </location>
</feature>
<dbReference type="EMBL" id="LKCW01000050">
    <property type="protein sequence ID" value="KPM42330.1"/>
    <property type="molecule type" value="Genomic_DNA"/>
</dbReference>
<feature type="domain" description="DUF7924" evidence="2">
    <location>
        <begin position="270"/>
        <end position="416"/>
    </location>
</feature>
<keyword evidence="4" id="KW-1185">Reference proteome</keyword>
<evidence type="ECO:0000259" key="2">
    <source>
        <dbReference type="Pfam" id="PF25545"/>
    </source>
</evidence>
<proteinExistence type="predicted"/>
<dbReference type="STRING" id="78410.A0A0P7BGI2"/>
<organism evidence="3 4">
    <name type="scientific">Neonectria ditissima</name>
    <dbReference type="NCBI Taxonomy" id="78410"/>
    <lineage>
        <taxon>Eukaryota</taxon>
        <taxon>Fungi</taxon>
        <taxon>Dikarya</taxon>
        <taxon>Ascomycota</taxon>
        <taxon>Pezizomycotina</taxon>
        <taxon>Sordariomycetes</taxon>
        <taxon>Hypocreomycetidae</taxon>
        <taxon>Hypocreales</taxon>
        <taxon>Nectriaceae</taxon>
        <taxon>Neonectria</taxon>
    </lineage>
</organism>
<evidence type="ECO:0000256" key="1">
    <source>
        <dbReference type="SAM" id="MobiDB-lite"/>
    </source>
</evidence>
<comment type="caution">
    <text evidence="3">The sequence shown here is derived from an EMBL/GenBank/DDBJ whole genome shotgun (WGS) entry which is preliminary data.</text>
</comment>
<evidence type="ECO:0000313" key="4">
    <source>
        <dbReference type="Proteomes" id="UP000050424"/>
    </source>
</evidence>
<gene>
    <name evidence="3" type="ORF">AK830_g4223</name>
</gene>
<dbReference type="Pfam" id="PF25545">
    <property type="entry name" value="DUF7924"/>
    <property type="match status" value="1"/>
</dbReference>
<accession>A0A0P7BGI2</accession>
<protein>
    <recommendedName>
        <fullName evidence="2">DUF7924 domain-containing protein</fullName>
    </recommendedName>
</protein>
<feature type="region of interest" description="Disordered" evidence="1">
    <location>
        <begin position="431"/>
        <end position="522"/>
    </location>
</feature>
<dbReference type="InterPro" id="IPR057684">
    <property type="entry name" value="DUF7924"/>
</dbReference>
<dbReference type="OrthoDB" id="5424149at2759"/>
<dbReference type="AlphaFoldDB" id="A0A0P7BGI2"/>
<feature type="region of interest" description="Disordered" evidence="1">
    <location>
        <begin position="1"/>
        <end position="96"/>
    </location>
</feature>
<reference evidence="3 4" key="1">
    <citation type="submission" date="2015-09" db="EMBL/GenBank/DDBJ databases">
        <title>Draft genome of a European isolate of the apple canker pathogen Neonectria ditissima.</title>
        <authorList>
            <person name="Gomez-Cortecero A."/>
            <person name="Harrison R.J."/>
            <person name="Armitage A.D."/>
        </authorList>
    </citation>
    <scope>NUCLEOTIDE SEQUENCE [LARGE SCALE GENOMIC DNA]</scope>
    <source>
        <strain evidence="3 4">R09/05</strain>
    </source>
</reference>
<evidence type="ECO:0000313" key="3">
    <source>
        <dbReference type="EMBL" id="KPM42330.1"/>
    </source>
</evidence>
<feature type="compositionally biased region" description="Polar residues" evidence="1">
    <location>
        <begin position="55"/>
        <end position="64"/>
    </location>
</feature>
<sequence>MRLRLTQMDARHGPPRRSARLHAQQPSADRTVSVKPCPKPHVTVGARSVSKRTALPQTKTQQSGVDEEEISRVAKTGRQPKPLNRPYASLPEPTGECQEQVSPATLLQTRPIDVDSNNDIEYRPKRIPLTRKALALFNRMEKNKGENGLASPLPDFTVPSSTTKTISTTMSGFAMQARQNGILNLMLSKPPANLGDIQKRHAQSRGSPSPTASVYDRYVKKVGPAPNEATLVFEAGPRLLKEYADNGYHRVLNQACTGFPKDAGFNNGLSAPQPDFVEGLQQEEVGSFPIHDYINGAALYKDDPDSIILPHLAGEWKGPGKNMALARLQSAYDGAALVYARNQALEFIKKSDPPRHAKTTTFTSDGTTLNLFAHYATPSEHSKPKYHQHLITSTNLMDSYPGFKQGYRYLRNAQDCAKEESYELTDQLKKHWNTGGSQSAPPPSTANEDGYQVTDQKSARQPTPEHCRTPSLRTSHQATSSPPAAVDMANGSGRKRKAPPLPLPPPRRSKRLATQPRDRNKK</sequence>
<name>A0A0P7BGI2_9HYPO</name>
<dbReference type="Proteomes" id="UP000050424">
    <property type="component" value="Unassembled WGS sequence"/>
</dbReference>